<protein>
    <submittedName>
        <fullName evidence="2">Uncharacterized protein</fullName>
    </submittedName>
</protein>
<gene>
    <name evidence="2" type="ORF">FPZ49_22055</name>
</gene>
<comment type="caution">
    <text evidence="2">The sequence shown here is derived from an EMBL/GenBank/DDBJ whole genome shotgun (WGS) entry which is preliminary data.</text>
</comment>
<reference evidence="2 3" key="1">
    <citation type="submission" date="2019-07" db="EMBL/GenBank/DDBJ databases">
        <authorList>
            <person name="Kim J."/>
        </authorList>
    </citation>
    <scope>NUCLEOTIDE SEQUENCE [LARGE SCALE GENOMIC DNA]</scope>
    <source>
        <strain evidence="2 3">JC52</strain>
    </source>
</reference>
<dbReference type="AlphaFoldDB" id="A0A559K6S5"/>
<organism evidence="2 3">
    <name type="scientific">Paenibacillus cremeus</name>
    <dbReference type="NCBI Taxonomy" id="2163881"/>
    <lineage>
        <taxon>Bacteria</taxon>
        <taxon>Bacillati</taxon>
        <taxon>Bacillota</taxon>
        <taxon>Bacilli</taxon>
        <taxon>Bacillales</taxon>
        <taxon>Paenibacillaceae</taxon>
        <taxon>Paenibacillus</taxon>
    </lineage>
</organism>
<evidence type="ECO:0000256" key="1">
    <source>
        <dbReference type="SAM" id="MobiDB-lite"/>
    </source>
</evidence>
<sequence>MTELLFAQYSWEQQECSERSQRLSKKYPTHSSPPTTPKLAFVSTSPFMQVRILGKHEKIEADGRTQR</sequence>
<dbReference type="Proteomes" id="UP000317036">
    <property type="component" value="Unassembled WGS sequence"/>
</dbReference>
<name>A0A559K6S5_9BACL</name>
<evidence type="ECO:0000313" key="2">
    <source>
        <dbReference type="EMBL" id="TVY07842.1"/>
    </source>
</evidence>
<accession>A0A559K6S5</accession>
<proteinExistence type="predicted"/>
<feature type="region of interest" description="Disordered" evidence="1">
    <location>
        <begin position="20"/>
        <end position="40"/>
    </location>
</feature>
<keyword evidence="3" id="KW-1185">Reference proteome</keyword>
<evidence type="ECO:0000313" key="3">
    <source>
        <dbReference type="Proteomes" id="UP000317036"/>
    </source>
</evidence>
<dbReference type="EMBL" id="VNJI01000031">
    <property type="protein sequence ID" value="TVY07842.1"/>
    <property type="molecule type" value="Genomic_DNA"/>
</dbReference>